<evidence type="ECO:0000313" key="2">
    <source>
        <dbReference type="EMBL" id="PGH23645.1"/>
    </source>
</evidence>
<feature type="compositionally biased region" description="Gly residues" evidence="1">
    <location>
        <begin position="54"/>
        <end position="64"/>
    </location>
</feature>
<organism evidence="2 3">
    <name type="scientific">Polytolypa hystricis (strain UAMH7299)</name>
    <dbReference type="NCBI Taxonomy" id="1447883"/>
    <lineage>
        <taxon>Eukaryota</taxon>
        <taxon>Fungi</taxon>
        <taxon>Dikarya</taxon>
        <taxon>Ascomycota</taxon>
        <taxon>Pezizomycotina</taxon>
        <taxon>Eurotiomycetes</taxon>
        <taxon>Eurotiomycetidae</taxon>
        <taxon>Onygenales</taxon>
        <taxon>Onygenales incertae sedis</taxon>
        <taxon>Polytolypa</taxon>
    </lineage>
</organism>
<feature type="region of interest" description="Disordered" evidence="1">
    <location>
        <begin position="1"/>
        <end position="198"/>
    </location>
</feature>
<feature type="compositionally biased region" description="Basic and acidic residues" evidence="1">
    <location>
        <begin position="120"/>
        <end position="132"/>
    </location>
</feature>
<gene>
    <name evidence="2" type="ORF">AJ80_02251</name>
</gene>
<feature type="compositionally biased region" description="Basic and acidic residues" evidence="1">
    <location>
        <begin position="1"/>
        <end position="25"/>
    </location>
</feature>
<name>A0A2B7YQQ0_POLH7</name>
<evidence type="ECO:0000256" key="1">
    <source>
        <dbReference type="SAM" id="MobiDB-lite"/>
    </source>
</evidence>
<dbReference type="EMBL" id="PDNA01000021">
    <property type="protein sequence ID" value="PGH23645.1"/>
    <property type="molecule type" value="Genomic_DNA"/>
</dbReference>
<evidence type="ECO:0000313" key="3">
    <source>
        <dbReference type="Proteomes" id="UP000224634"/>
    </source>
</evidence>
<protein>
    <submittedName>
        <fullName evidence="2">Uncharacterized protein</fullName>
    </submittedName>
</protein>
<keyword evidence="3" id="KW-1185">Reference proteome</keyword>
<feature type="compositionally biased region" description="Basic and acidic residues" evidence="1">
    <location>
        <begin position="34"/>
        <end position="53"/>
    </location>
</feature>
<comment type="caution">
    <text evidence="2">The sequence shown here is derived from an EMBL/GenBank/DDBJ whole genome shotgun (WGS) entry which is preliminary data.</text>
</comment>
<proteinExistence type="predicted"/>
<sequence>MERRDRDMAREMEREMTPLEPSERGRRVRSASRGGRERELVDGPPPDRDRRFGEGVGSRSGAGAGSRRRQPEMHEVPGRPPPPEIQRRRAQRNDFTGGILGGAPPPEEVDMGFPPAEGLARQEWDSYARRTPLDACPGPSNSRRTGQPPSPSLRRQERNETPFVTALNSPASTLEEEEERSVGFVEVDPITGVRTRDV</sequence>
<accession>A0A2B7YQQ0</accession>
<reference evidence="2 3" key="1">
    <citation type="submission" date="2017-10" db="EMBL/GenBank/DDBJ databases">
        <title>Comparative genomics in systemic dimorphic fungi from Ajellomycetaceae.</title>
        <authorList>
            <person name="Munoz J.F."/>
            <person name="Mcewen J.G."/>
            <person name="Clay O.K."/>
            <person name="Cuomo C.A."/>
        </authorList>
    </citation>
    <scope>NUCLEOTIDE SEQUENCE [LARGE SCALE GENOMIC DNA]</scope>
    <source>
        <strain evidence="2 3">UAMH7299</strain>
    </source>
</reference>
<dbReference type="AlphaFoldDB" id="A0A2B7YQQ0"/>
<dbReference type="Proteomes" id="UP000224634">
    <property type="component" value="Unassembled WGS sequence"/>
</dbReference>